<dbReference type="InterPro" id="IPR050583">
    <property type="entry name" value="Mycobacterial_A85_antigen"/>
</dbReference>
<dbReference type="InterPro" id="IPR029058">
    <property type="entry name" value="AB_hydrolase_fold"/>
</dbReference>
<feature type="signal peptide" evidence="1">
    <location>
        <begin position="1"/>
        <end position="23"/>
    </location>
</feature>
<keyword evidence="3" id="KW-1185">Reference proteome</keyword>
<evidence type="ECO:0008006" key="4">
    <source>
        <dbReference type="Google" id="ProtNLM"/>
    </source>
</evidence>
<dbReference type="PATRIC" id="fig|1203610.3.peg.323"/>
<dbReference type="GO" id="GO:0016747">
    <property type="term" value="F:acyltransferase activity, transferring groups other than amino-acyl groups"/>
    <property type="evidence" value="ECO:0007669"/>
    <property type="project" value="TreeGrafter"/>
</dbReference>
<protein>
    <recommendedName>
        <fullName evidence="4">Esterase</fullName>
    </recommendedName>
</protein>
<dbReference type="SUPFAM" id="SSF53474">
    <property type="entry name" value="alpha/beta-Hydrolases"/>
    <property type="match status" value="1"/>
</dbReference>
<dbReference type="PANTHER" id="PTHR48098:SF1">
    <property type="entry name" value="DIACYLGLYCEROL ACYLTRANSFERASE_MYCOLYLTRANSFERASE AG85A"/>
    <property type="match status" value="1"/>
</dbReference>
<dbReference type="InterPro" id="IPR000801">
    <property type="entry name" value="Esterase-like"/>
</dbReference>
<dbReference type="HOGENOM" id="CLU_037618_1_2_10"/>
<proteinExistence type="predicted"/>
<dbReference type="RefSeq" id="WP_028730375.1">
    <property type="nucleotide sequence ID" value="NZ_KE386766.1"/>
</dbReference>
<gene>
    <name evidence="2" type="ORF">HMPREF1536_00306</name>
</gene>
<dbReference type="Pfam" id="PF00756">
    <property type="entry name" value="Esterase"/>
    <property type="match status" value="1"/>
</dbReference>
<feature type="chain" id="PRO_5002489981" description="Esterase" evidence="1">
    <location>
        <begin position="24"/>
        <end position="288"/>
    </location>
</feature>
<dbReference type="Gene3D" id="3.40.50.1820">
    <property type="entry name" value="alpha/beta hydrolase"/>
    <property type="match status" value="1"/>
</dbReference>
<accession>A0A0F5JRJ2</accession>
<organism evidence="2 3">
    <name type="scientific">Parabacteroides gordonii MS-1 = DSM 23371</name>
    <dbReference type="NCBI Taxonomy" id="1203610"/>
    <lineage>
        <taxon>Bacteria</taxon>
        <taxon>Pseudomonadati</taxon>
        <taxon>Bacteroidota</taxon>
        <taxon>Bacteroidia</taxon>
        <taxon>Bacteroidales</taxon>
        <taxon>Tannerellaceae</taxon>
        <taxon>Parabacteroides</taxon>
    </lineage>
</organism>
<reference evidence="2 3" key="1">
    <citation type="submission" date="2013-04" db="EMBL/GenBank/DDBJ databases">
        <title>The Genome Sequence of Parabacteroides gordonii DSM 23371.</title>
        <authorList>
            <consortium name="The Broad Institute Genomics Platform"/>
            <person name="Earl A."/>
            <person name="Ward D."/>
            <person name="Feldgarden M."/>
            <person name="Gevers D."/>
            <person name="Martens E."/>
            <person name="Sakamoto M."/>
            <person name="Benno Y."/>
            <person name="Suzuki N."/>
            <person name="Matsunaga N."/>
            <person name="Koshihara K."/>
            <person name="Seki M."/>
            <person name="Komiya H."/>
            <person name="Walker B."/>
            <person name="Young S."/>
            <person name="Zeng Q."/>
            <person name="Gargeya S."/>
            <person name="Fitzgerald M."/>
            <person name="Haas B."/>
            <person name="Abouelleil A."/>
            <person name="Allen A.W."/>
            <person name="Alvarado L."/>
            <person name="Arachchi H.M."/>
            <person name="Berlin A.M."/>
            <person name="Chapman S.B."/>
            <person name="Gainer-Dewar J."/>
            <person name="Goldberg J."/>
            <person name="Griggs A."/>
            <person name="Gujja S."/>
            <person name="Hansen M."/>
            <person name="Howarth C."/>
            <person name="Imamovic A."/>
            <person name="Ireland A."/>
            <person name="Larimer J."/>
            <person name="McCowan C."/>
            <person name="Murphy C."/>
            <person name="Pearson M."/>
            <person name="Poon T.W."/>
            <person name="Priest M."/>
            <person name="Roberts A."/>
            <person name="Saif S."/>
            <person name="Shea T."/>
            <person name="Sisk P."/>
            <person name="Sykes S."/>
            <person name="Wortman J."/>
            <person name="Nusbaum C."/>
            <person name="Birren B."/>
        </authorList>
    </citation>
    <scope>NUCLEOTIDE SEQUENCE [LARGE SCALE GENOMIC DNA]</scope>
    <source>
        <strain evidence="2 3">MS-1</strain>
    </source>
</reference>
<evidence type="ECO:0000256" key="1">
    <source>
        <dbReference type="SAM" id="SignalP"/>
    </source>
</evidence>
<evidence type="ECO:0000313" key="2">
    <source>
        <dbReference type="EMBL" id="KKB60426.1"/>
    </source>
</evidence>
<keyword evidence="1" id="KW-0732">Signal</keyword>
<dbReference type="STRING" id="1203610.HMPREF1536_00306"/>
<name>A0A0F5JRJ2_9BACT</name>
<dbReference type="Proteomes" id="UP000033035">
    <property type="component" value="Unassembled WGS sequence"/>
</dbReference>
<dbReference type="PANTHER" id="PTHR48098">
    <property type="entry name" value="ENTEROCHELIN ESTERASE-RELATED"/>
    <property type="match status" value="1"/>
</dbReference>
<evidence type="ECO:0000313" key="3">
    <source>
        <dbReference type="Proteomes" id="UP000033035"/>
    </source>
</evidence>
<sequence length="288" mass="33224">MKNKLFISLVLCILFNLNGIAQSAVFESLKFDSKKLGKEVSYSIYLPSDYNTSQRNYPVLYLLHGYTDDETMWIQTGEVKEIADKAIGSGDASQMIIVMPNAWDTWYINQYDGKAPYEDMFFEELIPYIEKTYRARSRQEFRAIAGLSMGGYGSFLYSLHHPEMFAACAPLSAAVFDDSVMEKRQAQSHKDLFSRLFGPGLDYWHQNSVLKMLSELDKDNLPRIRYYIDCGDKDGLLEGNYQAHKIMQEKGMKHEFRVRGGGHTWLYWRTALPEVLSFVSGAFRRNQQ</sequence>
<dbReference type="EMBL" id="AQHW01000002">
    <property type="protein sequence ID" value="KKB60426.1"/>
    <property type="molecule type" value="Genomic_DNA"/>
</dbReference>
<comment type="caution">
    <text evidence="2">The sequence shown here is derived from an EMBL/GenBank/DDBJ whole genome shotgun (WGS) entry which is preliminary data.</text>
</comment>
<dbReference type="AlphaFoldDB" id="A0A0F5JRJ2"/>